<evidence type="ECO:0000313" key="2">
    <source>
        <dbReference type="EMBL" id="KAF6314772.1"/>
    </source>
</evidence>
<feature type="region of interest" description="Disordered" evidence="1">
    <location>
        <begin position="36"/>
        <end position="61"/>
    </location>
</feature>
<keyword evidence="3" id="KW-1185">Reference proteome</keyword>
<dbReference type="AlphaFoldDB" id="A0A7J7UPQ3"/>
<name>A0A7J7UPQ3_MYOMY</name>
<proteinExistence type="predicted"/>
<accession>A0A7J7UPQ3</accession>
<protein>
    <submittedName>
        <fullName evidence="2">Uncharacterized protein</fullName>
    </submittedName>
</protein>
<dbReference type="Proteomes" id="UP000527355">
    <property type="component" value="Unassembled WGS sequence"/>
</dbReference>
<dbReference type="EMBL" id="JABWUV010000012">
    <property type="protein sequence ID" value="KAF6314772.1"/>
    <property type="molecule type" value="Genomic_DNA"/>
</dbReference>
<evidence type="ECO:0000313" key="3">
    <source>
        <dbReference type="Proteomes" id="UP000527355"/>
    </source>
</evidence>
<comment type="caution">
    <text evidence="2">The sequence shown here is derived from an EMBL/GenBank/DDBJ whole genome shotgun (WGS) entry which is preliminary data.</text>
</comment>
<reference evidence="2 3" key="1">
    <citation type="journal article" date="2020" name="Nature">
        <title>Six reference-quality genomes reveal evolution of bat adaptations.</title>
        <authorList>
            <person name="Jebb D."/>
            <person name="Huang Z."/>
            <person name="Pippel M."/>
            <person name="Hughes G.M."/>
            <person name="Lavrichenko K."/>
            <person name="Devanna P."/>
            <person name="Winkler S."/>
            <person name="Jermiin L.S."/>
            <person name="Skirmuntt E.C."/>
            <person name="Katzourakis A."/>
            <person name="Burkitt-Gray L."/>
            <person name="Ray D.A."/>
            <person name="Sullivan K.A.M."/>
            <person name="Roscito J.G."/>
            <person name="Kirilenko B.M."/>
            <person name="Davalos L.M."/>
            <person name="Corthals A.P."/>
            <person name="Power M.L."/>
            <person name="Jones G."/>
            <person name="Ransome R.D."/>
            <person name="Dechmann D.K.N."/>
            <person name="Locatelli A.G."/>
            <person name="Puechmaille S.J."/>
            <person name="Fedrigo O."/>
            <person name="Jarvis E.D."/>
            <person name="Hiller M."/>
            <person name="Vernes S.C."/>
            <person name="Myers E.W."/>
            <person name="Teeling E.C."/>
        </authorList>
    </citation>
    <scope>NUCLEOTIDE SEQUENCE [LARGE SCALE GENOMIC DNA]</scope>
    <source>
        <strain evidence="2">MMyoMyo1</strain>
        <tissue evidence="2">Flight muscle</tissue>
    </source>
</reference>
<organism evidence="2 3">
    <name type="scientific">Myotis myotis</name>
    <name type="common">Greater mouse-eared bat</name>
    <name type="synonym">Vespertilio myotis</name>
    <dbReference type="NCBI Taxonomy" id="51298"/>
    <lineage>
        <taxon>Eukaryota</taxon>
        <taxon>Metazoa</taxon>
        <taxon>Chordata</taxon>
        <taxon>Craniata</taxon>
        <taxon>Vertebrata</taxon>
        <taxon>Euteleostomi</taxon>
        <taxon>Mammalia</taxon>
        <taxon>Eutheria</taxon>
        <taxon>Laurasiatheria</taxon>
        <taxon>Chiroptera</taxon>
        <taxon>Yangochiroptera</taxon>
        <taxon>Vespertilionidae</taxon>
        <taxon>Myotis</taxon>
    </lineage>
</organism>
<sequence>MDRGTQWFPGSDPGSHRACKRRGWCKWVSHPGRLPGGGGGGGCRSAGSGPQHEAGAASSPLGAHLPCPLPWSWRPSLHTHTTLEEGELAEPCLAPPELWALPGVRISPPAWENPQLWGSLCPVGKESTLTHAHGHAHSHPDAHGGSQAHTPGHTQPGGWGAGGPTLQPVALGRGHFQ</sequence>
<gene>
    <name evidence="2" type="ORF">mMyoMyo1_008568</name>
</gene>
<feature type="region of interest" description="Disordered" evidence="1">
    <location>
        <begin position="129"/>
        <end position="177"/>
    </location>
</feature>
<evidence type="ECO:0000256" key="1">
    <source>
        <dbReference type="SAM" id="MobiDB-lite"/>
    </source>
</evidence>